<dbReference type="PROSITE" id="PS50995">
    <property type="entry name" value="HTH_MARR_2"/>
    <property type="match status" value="1"/>
</dbReference>
<keyword evidence="4" id="KW-1185">Reference proteome</keyword>
<dbReference type="SMART" id="SM00347">
    <property type="entry name" value="HTH_MARR"/>
    <property type="match status" value="1"/>
</dbReference>
<feature type="domain" description="HTH marR-type" evidence="2">
    <location>
        <begin position="18"/>
        <end position="150"/>
    </location>
</feature>
<evidence type="ECO:0000259" key="2">
    <source>
        <dbReference type="PROSITE" id="PS50995"/>
    </source>
</evidence>
<evidence type="ECO:0000256" key="1">
    <source>
        <dbReference type="SAM" id="MobiDB-lite"/>
    </source>
</evidence>
<dbReference type="RefSeq" id="WP_220299423.1">
    <property type="nucleotide sequence ID" value="NZ_JAEUAW010000002.1"/>
</dbReference>
<dbReference type="PANTHER" id="PTHR33164">
    <property type="entry name" value="TRANSCRIPTIONAL REGULATOR, MARR FAMILY"/>
    <property type="match status" value="1"/>
</dbReference>
<organism evidence="3 4">
    <name type="scientific">Microbacterium jejuense</name>
    <dbReference type="NCBI Taxonomy" id="1263637"/>
    <lineage>
        <taxon>Bacteria</taxon>
        <taxon>Bacillati</taxon>
        <taxon>Actinomycetota</taxon>
        <taxon>Actinomycetes</taxon>
        <taxon>Micrococcales</taxon>
        <taxon>Microbacteriaceae</taxon>
        <taxon>Microbacterium</taxon>
    </lineage>
</organism>
<dbReference type="InterPro" id="IPR000835">
    <property type="entry name" value="HTH_MarR-typ"/>
</dbReference>
<dbReference type="SUPFAM" id="SSF46785">
    <property type="entry name" value="Winged helix' DNA-binding domain"/>
    <property type="match status" value="1"/>
</dbReference>
<dbReference type="Gene3D" id="1.10.10.10">
    <property type="entry name" value="Winged helix-like DNA-binding domain superfamily/Winged helix DNA-binding domain"/>
    <property type="match status" value="1"/>
</dbReference>
<accession>A0ABS7HK71</accession>
<dbReference type="PRINTS" id="PR00598">
    <property type="entry name" value="HTHMARR"/>
</dbReference>
<name>A0ABS7HK71_9MICO</name>
<reference evidence="3 4" key="1">
    <citation type="journal article" date="2021" name="MBio">
        <title>Poor Competitiveness of Bradyrhizobium in Pigeon Pea Root Colonization in Indian Soils.</title>
        <authorList>
            <person name="Chalasani D."/>
            <person name="Basu A."/>
            <person name="Pullabhotla S.V.S.R.N."/>
            <person name="Jorrin B."/>
            <person name="Neal A.L."/>
            <person name="Poole P.S."/>
            <person name="Podile A.R."/>
            <person name="Tkacz A."/>
        </authorList>
    </citation>
    <scope>NUCLEOTIDE SEQUENCE [LARGE SCALE GENOMIC DNA]</scope>
    <source>
        <strain evidence="3 4">HU14</strain>
    </source>
</reference>
<evidence type="ECO:0000313" key="4">
    <source>
        <dbReference type="Proteomes" id="UP001196843"/>
    </source>
</evidence>
<proteinExistence type="predicted"/>
<feature type="region of interest" description="Disordered" evidence="1">
    <location>
        <begin position="152"/>
        <end position="178"/>
    </location>
</feature>
<dbReference type="InterPro" id="IPR039422">
    <property type="entry name" value="MarR/SlyA-like"/>
</dbReference>
<dbReference type="InterPro" id="IPR036390">
    <property type="entry name" value="WH_DNA-bd_sf"/>
</dbReference>
<sequence>MSHSPEPTGLSPAHLEVWASVATLLERLPAALDAQLQRDSGLTHFEHGVLFALDSAPGRTLRMSTLAGYASSTLSRLSRAISRLEKKGWVRRHVDPTDGRVTLATLTDAGHETVARSTPAHHSLVERLVFQSLTEQQVRQLGTISRRVAEAIDPSAPAWSPGSRPAPTPESAAEGRRS</sequence>
<protein>
    <submittedName>
        <fullName evidence="3">MarR family transcriptional regulator</fullName>
    </submittedName>
</protein>
<dbReference type="InterPro" id="IPR036388">
    <property type="entry name" value="WH-like_DNA-bd_sf"/>
</dbReference>
<dbReference type="Pfam" id="PF12802">
    <property type="entry name" value="MarR_2"/>
    <property type="match status" value="1"/>
</dbReference>
<comment type="caution">
    <text evidence="3">The sequence shown here is derived from an EMBL/GenBank/DDBJ whole genome shotgun (WGS) entry which is preliminary data.</text>
</comment>
<dbReference type="EMBL" id="JAEUAW010000002">
    <property type="protein sequence ID" value="MBW9092681.1"/>
    <property type="molecule type" value="Genomic_DNA"/>
</dbReference>
<dbReference type="Proteomes" id="UP001196843">
    <property type="component" value="Unassembled WGS sequence"/>
</dbReference>
<dbReference type="PANTHER" id="PTHR33164:SF99">
    <property type="entry name" value="MARR FAMILY REGULATORY PROTEIN"/>
    <property type="match status" value="1"/>
</dbReference>
<evidence type="ECO:0000313" key="3">
    <source>
        <dbReference type="EMBL" id="MBW9092681.1"/>
    </source>
</evidence>
<gene>
    <name evidence="3" type="ORF">JNB62_03185</name>
</gene>